<dbReference type="SUPFAM" id="SSF51905">
    <property type="entry name" value="FAD/NAD(P)-binding domain"/>
    <property type="match status" value="1"/>
</dbReference>
<dbReference type="Gene3D" id="3.90.660.10">
    <property type="match status" value="1"/>
</dbReference>
<feature type="binding site" evidence="3">
    <location>
        <position position="463"/>
    </location>
    <ligand>
        <name>FAD</name>
        <dbReference type="ChEBI" id="CHEBI:57692"/>
    </ligand>
</feature>
<keyword evidence="2" id="KW-0560">Oxidoreductase</keyword>
<comment type="caution">
    <text evidence="5">The sequence shown here is derived from an EMBL/GenBank/DDBJ whole genome shotgun (WGS) entry which is preliminary data.</text>
</comment>
<dbReference type="InterPro" id="IPR001613">
    <property type="entry name" value="Flavin_amine_oxidase"/>
</dbReference>
<gene>
    <name evidence="5" type="ORF">HG542_00235</name>
</gene>
<organism evidence="5 6">
    <name type="scientific">Streptomyces morookaense</name>
    <name type="common">Streptoverticillium morookaense</name>
    <dbReference type="NCBI Taxonomy" id="1970"/>
    <lineage>
        <taxon>Bacteria</taxon>
        <taxon>Bacillati</taxon>
        <taxon>Actinomycetota</taxon>
        <taxon>Actinomycetes</taxon>
        <taxon>Kitasatosporales</taxon>
        <taxon>Streptomycetaceae</taxon>
        <taxon>Streptomyces</taxon>
    </lineage>
</organism>
<protein>
    <submittedName>
        <fullName evidence="5">FAD-dependent oxidoreductase</fullName>
    </submittedName>
</protein>
<feature type="binding site" evidence="3">
    <location>
        <position position="79"/>
    </location>
    <ligand>
        <name>substrate</name>
    </ligand>
</feature>
<evidence type="ECO:0000313" key="6">
    <source>
        <dbReference type="Proteomes" id="UP000587462"/>
    </source>
</evidence>
<dbReference type="PANTHER" id="PTHR10742">
    <property type="entry name" value="FLAVIN MONOAMINE OXIDASE"/>
    <property type="match status" value="1"/>
</dbReference>
<name>A0A7Y7E588_STRMO</name>
<evidence type="ECO:0000256" key="2">
    <source>
        <dbReference type="ARBA" id="ARBA00023002"/>
    </source>
</evidence>
<dbReference type="Gene3D" id="1.20.1440.240">
    <property type="match status" value="1"/>
</dbReference>
<accession>A0A7Y7E588</accession>
<reference evidence="5 6" key="1">
    <citation type="submission" date="2020-04" db="EMBL/GenBank/DDBJ databases">
        <title>Draft Genome Sequence of Streptomyces morookaense DSM 40503, an 8-azaguanine-producing strain.</title>
        <authorList>
            <person name="Qi J."/>
            <person name="Gao J.-M."/>
        </authorList>
    </citation>
    <scope>NUCLEOTIDE SEQUENCE [LARGE SCALE GENOMIC DNA]</scope>
    <source>
        <strain evidence="5 6">DSM 40503</strain>
    </source>
</reference>
<comment type="cofactor">
    <cofactor evidence="1">
        <name>FAD</name>
        <dbReference type="ChEBI" id="CHEBI:57692"/>
    </cofactor>
</comment>
<feature type="domain" description="Amine oxidase" evidence="4">
    <location>
        <begin position="30"/>
        <end position="486"/>
    </location>
</feature>
<dbReference type="Gene3D" id="3.50.50.60">
    <property type="entry name" value="FAD/NAD(P)-binding domain"/>
    <property type="match status" value="1"/>
</dbReference>
<sequence>MSDTTRIWHARDFGGPAGGGGHVTVIGAGIAGLVAAYELERLGYRVEVLEGNTRIGGRIHTHRFGSGPGAPSVELGAMRIPTHHRRTLEYIRRLRLGGRLRVFTTLLSEENAFLQTADGFVRIKDAPGPLREAFRADLARHCPGRRYADDVVTFGAWLTAIVDATAPPDLREALREDLRRQLLDLVAHVDLARHLRGPARDRVDLHSLFTAHPGIRAGCSGRLDSFLDDILTETSPALLRLDGGMDQLPRRLAGRLRAPVSFGHRVVGIDVRGDDVVLRIRSGSRIIVRRSDFVVCTVPFPALRRMRLTGLDADKLAVLDDVVYCPATKVAFHCREPFWREGGIRGGASFTGGRIRQTYYPPVDGDPGRGAALLASYTIGDEAGRLGRMPARRRHRLVLQELSEVHPELLSPGMVLDAVSAAWADSPWTGGGCTTRWGKSAQECEEELARACRPVNRLFFAGEHCSTAPAWIEGAIESALRVVEEVESFAPGGGRAPAVSGHHDPAGAL</sequence>
<dbReference type="GO" id="GO:0009063">
    <property type="term" value="P:amino acid catabolic process"/>
    <property type="evidence" value="ECO:0007669"/>
    <property type="project" value="TreeGrafter"/>
</dbReference>
<evidence type="ECO:0000256" key="3">
    <source>
        <dbReference type="PIRSR" id="PIRSR601613-1"/>
    </source>
</evidence>
<evidence type="ECO:0000313" key="5">
    <source>
        <dbReference type="EMBL" id="NVK76081.1"/>
    </source>
</evidence>
<dbReference type="InterPro" id="IPR050281">
    <property type="entry name" value="Flavin_monoamine_oxidase"/>
</dbReference>
<dbReference type="SUPFAM" id="SSF54373">
    <property type="entry name" value="FAD-linked reductases, C-terminal domain"/>
    <property type="match status" value="1"/>
</dbReference>
<dbReference type="AlphaFoldDB" id="A0A7Y7E588"/>
<evidence type="ECO:0000256" key="1">
    <source>
        <dbReference type="ARBA" id="ARBA00001974"/>
    </source>
</evidence>
<dbReference type="PANTHER" id="PTHR10742:SF342">
    <property type="entry name" value="AMINE OXIDASE"/>
    <property type="match status" value="1"/>
</dbReference>
<dbReference type="Proteomes" id="UP000587462">
    <property type="component" value="Unassembled WGS sequence"/>
</dbReference>
<keyword evidence="6" id="KW-1185">Reference proteome</keyword>
<dbReference type="EMBL" id="JABBXF010000001">
    <property type="protein sequence ID" value="NVK76081.1"/>
    <property type="molecule type" value="Genomic_DNA"/>
</dbReference>
<feature type="binding site" evidence="3">
    <location>
        <position position="266"/>
    </location>
    <ligand>
        <name>FAD</name>
        <dbReference type="ChEBI" id="CHEBI:57692"/>
    </ligand>
</feature>
<dbReference type="GO" id="GO:0001716">
    <property type="term" value="F:L-amino-acid oxidase activity"/>
    <property type="evidence" value="ECO:0007669"/>
    <property type="project" value="TreeGrafter"/>
</dbReference>
<dbReference type="Pfam" id="PF01593">
    <property type="entry name" value="Amino_oxidase"/>
    <property type="match status" value="1"/>
</dbReference>
<dbReference type="PRINTS" id="PR00757">
    <property type="entry name" value="AMINEOXDASEF"/>
</dbReference>
<dbReference type="InterPro" id="IPR002937">
    <property type="entry name" value="Amino_oxidase"/>
</dbReference>
<dbReference type="InterPro" id="IPR036188">
    <property type="entry name" value="FAD/NAD-bd_sf"/>
</dbReference>
<feature type="binding site" evidence="3">
    <location>
        <begin position="76"/>
        <end position="79"/>
    </location>
    <ligand>
        <name>FAD</name>
        <dbReference type="ChEBI" id="CHEBI:57692"/>
    </ligand>
</feature>
<evidence type="ECO:0000259" key="4">
    <source>
        <dbReference type="Pfam" id="PF01593"/>
    </source>
</evidence>
<proteinExistence type="predicted"/>
<dbReference type="RefSeq" id="WP_171077882.1">
    <property type="nucleotide sequence ID" value="NZ_BNBU01000007.1"/>
</dbReference>